<feature type="non-terminal residue" evidence="2">
    <location>
        <position position="1"/>
    </location>
</feature>
<gene>
    <name evidence="2" type="ORF">BRAA09T38886Z</name>
    <name evidence="1" type="ORF">BRAPAZ1V2_A09P44450.2</name>
</gene>
<organism evidence="2">
    <name type="scientific">Brassica campestris</name>
    <name type="common">Field mustard</name>
    <dbReference type="NCBI Taxonomy" id="3711"/>
    <lineage>
        <taxon>Eukaryota</taxon>
        <taxon>Viridiplantae</taxon>
        <taxon>Streptophyta</taxon>
        <taxon>Embryophyta</taxon>
        <taxon>Tracheophyta</taxon>
        <taxon>Spermatophyta</taxon>
        <taxon>Magnoliopsida</taxon>
        <taxon>eudicotyledons</taxon>
        <taxon>Gunneridae</taxon>
        <taxon>Pentapetalae</taxon>
        <taxon>rosids</taxon>
        <taxon>malvids</taxon>
        <taxon>Brassicales</taxon>
        <taxon>Brassicaceae</taxon>
        <taxon>Brassiceae</taxon>
        <taxon>Brassica</taxon>
    </lineage>
</organism>
<protein>
    <submittedName>
        <fullName evidence="1">Uncharacterized protein</fullName>
    </submittedName>
</protein>
<feature type="non-terminal residue" evidence="2">
    <location>
        <position position="58"/>
    </location>
</feature>
<evidence type="ECO:0000313" key="1">
    <source>
        <dbReference type="EMBL" id="CAG7863978.1"/>
    </source>
</evidence>
<proteinExistence type="predicted"/>
<accession>A0A3P5YEW8</accession>
<sequence length="58" mass="6945">MRKLSRKKTLKMWLWPSLKQPRLLCTKVTSRQKPTRKKKAPNSTFKDYFVILNHVCGK</sequence>
<reference evidence="2" key="1">
    <citation type="submission" date="2018-11" db="EMBL/GenBank/DDBJ databases">
        <authorList>
            <consortium name="Genoscope - CEA"/>
            <person name="William W."/>
        </authorList>
    </citation>
    <scope>NUCLEOTIDE SEQUENCE</scope>
</reference>
<dbReference type="Proteomes" id="UP000694005">
    <property type="component" value="Chromosome A09"/>
</dbReference>
<name>A0A3P5YEW8_BRACM</name>
<evidence type="ECO:0000313" key="2">
    <source>
        <dbReference type="EMBL" id="VDC61275.1"/>
    </source>
</evidence>
<dbReference type="Gramene" id="A09p44450.2_BraZ1">
    <property type="protein sequence ID" value="A09p44450.2_BraZ1.CDS"/>
    <property type="gene ID" value="A09g44450.2_BraZ1"/>
</dbReference>
<dbReference type="AlphaFoldDB" id="A0A3P5YEW8"/>
<dbReference type="EMBL" id="LR031568">
    <property type="protein sequence ID" value="VDC61275.1"/>
    <property type="molecule type" value="Genomic_DNA"/>
</dbReference>
<dbReference type="EMBL" id="LS974625">
    <property type="protein sequence ID" value="CAG7863978.1"/>
    <property type="molecule type" value="Genomic_DNA"/>
</dbReference>